<protein>
    <submittedName>
        <fullName evidence="2">Uncharacterized protein</fullName>
    </submittedName>
</protein>
<feature type="region of interest" description="Disordered" evidence="1">
    <location>
        <begin position="13"/>
        <end position="78"/>
    </location>
</feature>
<dbReference type="AlphaFoldDB" id="A0A6G1JQS3"/>
<dbReference type="Proteomes" id="UP000799428">
    <property type="component" value="Unassembled WGS sequence"/>
</dbReference>
<dbReference type="EMBL" id="MU005792">
    <property type="protein sequence ID" value="KAF2702850.1"/>
    <property type="molecule type" value="Genomic_DNA"/>
</dbReference>
<sequence length="101" mass="9577">MANALPLAAANIAPPASGNAIDTSPSPASKGKADGKAKAVKGKANASVAPPVGPVAIGKPAANEEADAKARAAKGEADAAAGIPVGSIEIGTPPTLPAMYI</sequence>
<evidence type="ECO:0000313" key="3">
    <source>
        <dbReference type="Proteomes" id="UP000799428"/>
    </source>
</evidence>
<proteinExistence type="predicted"/>
<evidence type="ECO:0000313" key="2">
    <source>
        <dbReference type="EMBL" id="KAF2702850.1"/>
    </source>
</evidence>
<evidence type="ECO:0000256" key="1">
    <source>
        <dbReference type="SAM" id="MobiDB-lite"/>
    </source>
</evidence>
<reference evidence="2" key="1">
    <citation type="journal article" date="2020" name="Stud. Mycol.">
        <title>101 Dothideomycetes genomes: a test case for predicting lifestyles and emergence of pathogens.</title>
        <authorList>
            <person name="Haridas S."/>
            <person name="Albert R."/>
            <person name="Binder M."/>
            <person name="Bloem J."/>
            <person name="Labutti K."/>
            <person name="Salamov A."/>
            <person name="Andreopoulos B."/>
            <person name="Baker S."/>
            <person name="Barry K."/>
            <person name="Bills G."/>
            <person name="Bluhm B."/>
            <person name="Cannon C."/>
            <person name="Castanera R."/>
            <person name="Culley D."/>
            <person name="Daum C."/>
            <person name="Ezra D."/>
            <person name="Gonzalez J."/>
            <person name="Henrissat B."/>
            <person name="Kuo A."/>
            <person name="Liang C."/>
            <person name="Lipzen A."/>
            <person name="Lutzoni F."/>
            <person name="Magnuson J."/>
            <person name="Mondo S."/>
            <person name="Nolan M."/>
            <person name="Ohm R."/>
            <person name="Pangilinan J."/>
            <person name="Park H.-J."/>
            <person name="Ramirez L."/>
            <person name="Alfaro M."/>
            <person name="Sun H."/>
            <person name="Tritt A."/>
            <person name="Yoshinaga Y."/>
            <person name="Zwiers L.-H."/>
            <person name="Turgeon B."/>
            <person name="Goodwin S."/>
            <person name="Spatafora J."/>
            <person name="Crous P."/>
            <person name="Grigoriev I."/>
        </authorList>
    </citation>
    <scope>NUCLEOTIDE SEQUENCE</scope>
    <source>
        <strain evidence="2">CBS 279.74</strain>
    </source>
</reference>
<gene>
    <name evidence="2" type="ORF">K504DRAFT_539401</name>
</gene>
<organism evidence="2 3">
    <name type="scientific">Pleomassaria siparia CBS 279.74</name>
    <dbReference type="NCBI Taxonomy" id="1314801"/>
    <lineage>
        <taxon>Eukaryota</taxon>
        <taxon>Fungi</taxon>
        <taxon>Dikarya</taxon>
        <taxon>Ascomycota</taxon>
        <taxon>Pezizomycotina</taxon>
        <taxon>Dothideomycetes</taxon>
        <taxon>Pleosporomycetidae</taxon>
        <taxon>Pleosporales</taxon>
        <taxon>Pleomassariaceae</taxon>
        <taxon>Pleomassaria</taxon>
    </lineage>
</organism>
<keyword evidence="3" id="KW-1185">Reference proteome</keyword>
<feature type="compositionally biased region" description="Basic and acidic residues" evidence="1">
    <location>
        <begin position="66"/>
        <end position="77"/>
    </location>
</feature>
<accession>A0A6G1JQS3</accession>
<name>A0A6G1JQS3_9PLEO</name>